<comment type="caution">
    <text evidence="1">The sequence shown here is derived from an EMBL/GenBank/DDBJ whole genome shotgun (WGS) entry which is preliminary data.</text>
</comment>
<evidence type="ECO:0000313" key="1">
    <source>
        <dbReference type="EMBL" id="MDR6585525.1"/>
    </source>
</evidence>
<sequence length="214" mass="21969">MTSTAISAQGTKLETETGSGAAKNITGIQPGFPTIITIAAHGFNGGDVLALAGITGSIAAKLNGLSFPATNKTTNTFAVQVDTTGLAYTNGGTATPSAYTEVINVKSFNGFDGAASESDVTNLRSAAKEIMIGLQDFGKLSLNINPDFADPGQGAMRAARAASLKRWFKLTLSNGFVVAFQAFVKSMPWQGGVDAPVEGTCELRISGDVTITAP</sequence>
<evidence type="ECO:0000313" key="2">
    <source>
        <dbReference type="Proteomes" id="UP001260715"/>
    </source>
</evidence>
<name>A0ABU1PIB9_9BURK</name>
<dbReference type="Proteomes" id="UP001260715">
    <property type="component" value="Unassembled WGS sequence"/>
</dbReference>
<reference evidence="1 2" key="1">
    <citation type="submission" date="2023-07" db="EMBL/GenBank/DDBJ databases">
        <title>Sorghum-associated microbial communities from plants grown in Nebraska, USA.</title>
        <authorList>
            <person name="Schachtman D."/>
        </authorList>
    </citation>
    <scope>NUCLEOTIDE SEQUENCE [LARGE SCALE GENOMIC DNA]</scope>
    <source>
        <strain evidence="1 2">596</strain>
    </source>
</reference>
<gene>
    <name evidence="1" type="ORF">J2W50_003743</name>
</gene>
<proteinExistence type="predicted"/>
<organism evidence="1 2">
    <name type="scientific">Herbaspirillum frisingense</name>
    <dbReference type="NCBI Taxonomy" id="92645"/>
    <lineage>
        <taxon>Bacteria</taxon>
        <taxon>Pseudomonadati</taxon>
        <taxon>Pseudomonadota</taxon>
        <taxon>Betaproteobacteria</taxon>
        <taxon>Burkholderiales</taxon>
        <taxon>Oxalobacteraceae</taxon>
        <taxon>Herbaspirillum</taxon>
    </lineage>
</organism>
<keyword evidence="2" id="KW-1185">Reference proteome</keyword>
<accession>A0ABU1PIB9</accession>
<dbReference type="RefSeq" id="WP_310011349.1">
    <property type="nucleotide sequence ID" value="NZ_JAVDSJ010000005.1"/>
</dbReference>
<protein>
    <recommendedName>
        <fullName evidence="3">Phage tail protein</fullName>
    </recommendedName>
</protein>
<dbReference type="EMBL" id="JAVDSJ010000005">
    <property type="protein sequence ID" value="MDR6585525.1"/>
    <property type="molecule type" value="Genomic_DNA"/>
</dbReference>
<dbReference type="Gene3D" id="4.10.410.40">
    <property type="match status" value="1"/>
</dbReference>
<evidence type="ECO:0008006" key="3">
    <source>
        <dbReference type="Google" id="ProtNLM"/>
    </source>
</evidence>